<evidence type="ECO:0000256" key="1">
    <source>
        <dbReference type="ARBA" id="ARBA00004791"/>
    </source>
</evidence>
<feature type="region of interest" description="Disordered" evidence="7">
    <location>
        <begin position="1"/>
        <end position="99"/>
    </location>
</feature>
<dbReference type="InterPro" id="IPR044822">
    <property type="entry name" value="Myb_DNA-bind_4"/>
</dbReference>
<dbReference type="Pfam" id="PF13837">
    <property type="entry name" value="Myb_DNA-bind_4"/>
    <property type="match status" value="1"/>
</dbReference>
<comment type="caution">
    <text evidence="10">The sequence shown here is derived from an EMBL/GenBank/DDBJ whole genome shotgun (WGS) entry which is preliminary data.</text>
</comment>
<feature type="compositionally biased region" description="Acidic residues" evidence="7">
    <location>
        <begin position="121"/>
        <end position="132"/>
    </location>
</feature>
<dbReference type="InterPro" id="IPR036393">
    <property type="entry name" value="AceGlu_kinase-like_sf"/>
</dbReference>
<evidence type="ECO:0000256" key="3">
    <source>
        <dbReference type="ARBA" id="ARBA00012899"/>
    </source>
</evidence>
<dbReference type="GO" id="GO:0033862">
    <property type="term" value="F:UMP kinase activity"/>
    <property type="evidence" value="ECO:0007669"/>
    <property type="project" value="UniProtKB-EC"/>
</dbReference>
<dbReference type="PANTHER" id="PTHR42833">
    <property type="entry name" value="URIDYLATE KINASE"/>
    <property type="match status" value="1"/>
</dbReference>
<proteinExistence type="inferred from homology"/>
<dbReference type="Pfam" id="PF00696">
    <property type="entry name" value="AA_kinase"/>
    <property type="match status" value="1"/>
</dbReference>
<dbReference type="AlphaFoldDB" id="A0AA39DSD2"/>
<keyword evidence="6" id="KW-0175">Coiled coil</keyword>
<feature type="compositionally biased region" description="Basic and acidic residues" evidence="7">
    <location>
        <begin position="133"/>
        <end position="152"/>
    </location>
</feature>
<dbReference type="CDD" id="cd04254">
    <property type="entry name" value="AAK_UMPK-PyrH-Ec"/>
    <property type="match status" value="1"/>
</dbReference>
<dbReference type="InterPro" id="IPR001048">
    <property type="entry name" value="Asp/Glu/Uridylate_kinase"/>
</dbReference>
<accession>A0AA39DSD2</accession>
<dbReference type="EC" id="2.7.4.22" evidence="3"/>
<evidence type="ECO:0000256" key="2">
    <source>
        <dbReference type="ARBA" id="ARBA00007614"/>
    </source>
</evidence>
<evidence type="ECO:0000256" key="5">
    <source>
        <dbReference type="ARBA" id="ARBA00032092"/>
    </source>
</evidence>
<evidence type="ECO:0000256" key="4">
    <source>
        <dbReference type="ARBA" id="ARBA00022975"/>
    </source>
</evidence>
<feature type="compositionally biased region" description="Basic residues" evidence="7">
    <location>
        <begin position="21"/>
        <end position="43"/>
    </location>
</feature>
<keyword evidence="4" id="KW-0665">Pyrimidine biosynthesis</keyword>
<evidence type="ECO:0000256" key="7">
    <source>
        <dbReference type="SAM" id="MobiDB-lite"/>
    </source>
</evidence>
<dbReference type="InterPro" id="IPR015963">
    <property type="entry name" value="Uridylate_kinase_bac"/>
</dbReference>
<dbReference type="PANTHER" id="PTHR42833:SF1">
    <property type="entry name" value="UMP KINASE"/>
    <property type="match status" value="1"/>
</dbReference>
<organism evidence="10 11">
    <name type="scientific">Vitis rotundifolia</name>
    <name type="common">Muscadine grape</name>
    <dbReference type="NCBI Taxonomy" id="103349"/>
    <lineage>
        <taxon>Eukaryota</taxon>
        <taxon>Viridiplantae</taxon>
        <taxon>Streptophyta</taxon>
        <taxon>Embryophyta</taxon>
        <taxon>Tracheophyta</taxon>
        <taxon>Spermatophyta</taxon>
        <taxon>Magnoliopsida</taxon>
        <taxon>eudicotyledons</taxon>
        <taxon>Gunneridae</taxon>
        <taxon>Pentapetalae</taxon>
        <taxon>rosids</taxon>
        <taxon>Vitales</taxon>
        <taxon>Vitaceae</taxon>
        <taxon>Viteae</taxon>
        <taxon>Vitis</taxon>
    </lineage>
</organism>
<dbReference type="HAMAP" id="MF_01220_B">
    <property type="entry name" value="PyrH_B"/>
    <property type="match status" value="1"/>
</dbReference>
<evidence type="ECO:0000259" key="9">
    <source>
        <dbReference type="Pfam" id="PF13837"/>
    </source>
</evidence>
<evidence type="ECO:0000256" key="6">
    <source>
        <dbReference type="SAM" id="Coils"/>
    </source>
</evidence>
<dbReference type="FunFam" id="3.40.1160.10:FF:000028">
    <property type="entry name" value="Uridylate kinase isoform A"/>
    <property type="match status" value="1"/>
</dbReference>
<comment type="pathway">
    <text evidence="1">Pyrimidine metabolism; CTP biosynthesis via de novo pathway; UDP from UMP (UMPK route): step 1/1.</text>
</comment>
<dbReference type="Proteomes" id="UP001168098">
    <property type="component" value="Unassembled WGS sequence"/>
</dbReference>
<name>A0AA39DSD2_VITRO</name>
<evidence type="ECO:0000313" key="10">
    <source>
        <dbReference type="EMBL" id="KAJ9695228.1"/>
    </source>
</evidence>
<sequence>MASCDDDFSLLGDDTTQTNPSHHHLPHHHHLHHPHPHPHHHHQSFGSPRFAPKPIQLHAPPPPPPQPILNHSAVAAGGSPEKIASGVGEEEDDTDGYTDAAFCTQGDTKCPAAFPDVNPFSEEDPTPFEEDSDPNKARGSVRNEKRKDREELSDGGTACCYRKQKIPGGGAVSTTSTAAGGGEYRNEYRKDREEWSDTAIGCLLEAYMDKFTQLNRGNLRGRDWEEVAAIVSERCDKQSKSVEQCKNKVDNLKKRYKLERHRMSNGGVSASHWSWFKKMEEIVGNSLPVKAVSDEDKSIVASGNMLRQSKRFAMATPSPVGQINNVKSKSISNPRWRRVVFKISGAALAGTGPHNIDPKVAMLIAREVAMACRLGVEVAIVVGGRNFFCGDTWVTATGLDRPTAYQIGMMATVMNSILLQSALEKMGVQTRVQTAFAMQEVAEPYSRQRAIRHLEKGRVVIFGGIGAGTGNPLFSTDTAAALRASEINADAVLKGTNVDGVYDCNSRNNNVTFEHISFRELVSSGATSMDMMAMTFCEENRIPVVVFNLLEPGNISRALCGDQVGTLIDQTGRIS</sequence>
<reference evidence="10 11" key="1">
    <citation type="journal article" date="2023" name="BMC Biotechnol.">
        <title>Vitis rotundifolia cv Carlos genome sequencing.</title>
        <authorList>
            <person name="Huff M."/>
            <person name="Hulse-Kemp A."/>
            <person name="Scheffler B."/>
            <person name="Youngblood R."/>
            <person name="Simpson S."/>
            <person name="Babiker E."/>
            <person name="Staton M."/>
        </authorList>
    </citation>
    <scope>NUCLEOTIDE SEQUENCE [LARGE SCALE GENOMIC DNA]</scope>
    <source>
        <tissue evidence="10">Leaf</tissue>
    </source>
</reference>
<feature type="domain" description="Myb/SANT-like DNA-binding" evidence="9">
    <location>
        <begin position="192"/>
        <end position="282"/>
    </location>
</feature>
<dbReference type="Gene3D" id="1.10.10.60">
    <property type="entry name" value="Homeodomain-like"/>
    <property type="match status" value="1"/>
</dbReference>
<evidence type="ECO:0000259" key="8">
    <source>
        <dbReference type="Pfam" id="PF00696"/>
    </source>
</evidence>
<keyword evidence="11" id="KW-1185">Reference proteome</keyword>
<dbReference type="GO" id="GO:0005737">
    <property type="term" value="C:cytoplasm"/>
    <property type="evidence" value="ECO:0007669"/>
    <property type="project" value="InterPro"/>
</dbReference>
<evidence type="ECO:0000313" key="11">
    <source>
        <dbReference type="Proteomes" id="UP001168098"/>
    </source>
</evidence>
<protein>
    <recommendedName>
        <fullName evidence="3">UMP kinase</fullName>
        <ecNumber evidence="3">2.7.4.22</ecNumber>
    </recommendedName>
    <alternativeName>
        <fullName evidence="5">Uridine monophosphate kinase</fullName>
    </alternativeName>
</protein>
<feature type="region of interest" description="Disordered" evidence="7">
    <location>
        <begin position="113"/>
        <end position="154"/>
    </location>
</feature>
<feature type="domain" description="Aspartate/glutamate/uridylate kinase" evidence="8">
    <location>
        <begin position="338"/>
        <end position="548"/>
    </location>
</feature>
<gene>
    <name evidence="10" type="ORF">PVL29_010625</name>
</gene>
<dbReference type="FunFam" id="1.10.10.60:FF:000238">
    <property type="entry name" value="Aspartate/glutamate/uridylate kinase family protein"/>
    <property type="match status" value="1"/>
</dbReference>
<dbReference type="SUPFAM" id="SSF53633">
    <property type="entry name" value="Carbamate kinase-like"/>
    <property type="match status" value="1"/>
</dbReference>
<dbReference type="Gene3D" id="3.40.1160.10">
    <property type="entry name" value="Acetylglutamate kinase-like"/>
    <property type="match status" value="1"/>
</dbReference>
<dbReference type="GO" id="GO:0006225">
    <property type="term" value="P:UDP biosynthetic process"/>
    <property type="evidence" value="ECO:0007669"/>
    <property type="project" value="TreeGrafter"/>
</dbReference>
<comment type="similarity">
    <text evidence="2">Belongs to the UMP kinase family.</text>
</comment>
<dbReference type="EMBL" id="JARBHA010000008">
    <property type="protein sequence ID" value="KAJ9695228.1"/>
    <property type="molecule type" value="Genomic_DNA"/>
</dbReference>
<feature type="coiled-coil region" evidence="6">
    <location>
        <begin position="235"/>
        <end position="262"/>
    </location>
</feature>